<protein>
    <submittedName>
        <fullName evidence="2">Uncharacterized protein</fullName>
    </submittedName>
</protein>
<reference evidence="2" key="1">
    <citation type="submission" date="2020-01" db="EMBL/GenBank/DDBJ databases">
        <title>Genome sequence of Kobresia littledalei, the first chromosome-level genome in the family Cyperaceae.</title>
        <authorList>
            <person name="Qu G."/>
        </authorList>
    </citation>
    <scope>NUCLEOTIDE SEQUENCE</scope>
    <source>
        <strain evidence="2">C.B.Clarke</strain>
        <tissue evidence="2">Leaf</tissue>
    </source>
</reference>
<feature type="region of interest" description="Disordered" evidence="1">
    <location>
        <begin position="91"/>
        <end position="125"/>
    </location>
</feature>
<organism evidence="2 3">
    <name type="scientific">Carex littledalei</name>
    <dbReference type="NCBI Taxonomy" id="544730"/>
    <lineage>
        <taxon>Eukaryota</taxon>
        <taxon>Viridiplantae</taxon>
        <taxon>Streptophyta</taxon>
        <taxon>Embryophyta</taxon>
        <taxon>Tracheophyta</taxon>
        <taxon>Spermatophyta</taxon>
        <taxon>Magnoliopsida</taxon>
        <taxon>Liliopsida</taxon>
        <taxon>Poales</taxon>
        <taxon>Cyperaceae</taxon>
        <taxon>Cyperoideae</taxon>
        <taxon>Cariceae</taxon>
        <taxon>Carex</taxon>
        <taxon>Carex subgen. Euthyceras</taxon>
    </lineage>
</organism>
<accession>A0A833QYB2</accession>
<dbReference type="AlphaFoldDB" id="A0A833QYB2"/>
<dbReference type="EMBL" id="SWLB01000012">
    <property type="protein sequence ID" value="KAF3331854.1"/>
    <property type="molecule type" value="Genomic_DNA"/>
</dbReference>
<name>A0A833QYB2_9POAL</name>
<keyword evidence="3" id="KW-1185">Reference proteome</keyword>
<dbReference type="PANTHER" id="PTHR36740:SF1">
    <property type="entry name" value="PRC-BARREL DOMAIN-CONTAINING PROTEIN"/>
    <property type="match status" value="1"/>
</dbReference>
<feature type="compositionally biased region" description="Basic and acidic residues" evidence="1">
    <location>
        <begin position="91"/>
        <end position="102"/>
    </location>
</feature>
<evidence type="ECO:0000313" key="3">
    <source>
        <dbReference type="Proteomes" id="UP000623129"/>
    </source>
</evidence>
<dbReference type="PANTHER" id="PTHR36740">
    <property type="entry name" value="PRC DOMAIN-CONTAINING PROTEIN"/>
    <property type="match status" value="1"/>
</dbReference>
<feature type="region of interest" description="Disordered" evidence="1">
    <location>
        <begin position="34"/>
        <end position="62"/>
    </location>
</feature>
<evidence type="ECO:0000256" key="1">
    <source>
        <dbReference type="SAM" id="MobiDB-lite"/>
    </source>
</evidence>
<dbReference type="OrthoDB" id="696902at2759"/>
<evidence type="ECO:0000313" key="2">
    <source>
        <dbReference type="EMBL" id="KAF3331854.1"/>
    </source>
</evidence>
<proteinExistence type="predicted"/>
<sequence length="163" mass="18529">MVRTQPSRYIFWPVRFTVMALSLLQSIHFPNRAHTPRFNGRIGSPFPPSSTRIRSISKDESANSLDQVVDLKSNGRAPQSSFDFLELKRELEKENEREKEDSANQTDGAGSGELERRVRSRGRQMVGRSSLLAKQVISIKSARSLGFISQLWVDTSMVRRTYA</sequence>
<comment type="caution">
    <text evidence="2">The sequence shown here is derived from an EMBL/GenBank/DDBJ whole genome shotgun (WGS) entry which is preliminary data.</text>
</comment>
<gene>
    <name evidence="2" type="ORF">FCM35_KLT03260</name>
</gene>
<dbReference type="Proteomes" id="UP000623129">
    <property type="component" value="Unassembled WGS sequence"/>
</dbReference>